<dbReference type="PANTHER" id="PTHR20961">
    <property type="entry name" value="GLYCOSYLTRANSFERASE"/>
    <property type="match status" value="1"/>
</dbReference>
<feature type="transmembrane region" description="Helical" evidence="7">
    <location>
        <begin position="27"/>
        <end position="44"/>
    </location>
</feature>
<keyword evidence="7" id="KW-0472">Membrane</keyword>
<feature type="region of interest" description="Disordered" evidence="6">
    <location>
        <begin position="64"/>
        <end position="86"/>
    </location>
</feature>
<dbReference type="GO" id="GO:0016763">
    <property type="term" value="F:pentosyltransferase activity"/>
    <property type="evidence" value="ECO:0007669"/>
    <property type="project" value="UniProtKB-ARBA"/>
</dbReference>
<reference evidence="10" key="1">
    <citation type="submission" date="2024-06" db="EMBL/GenBank/DDBJ databases">
        <authorList>
            <person name="Ryan C."/>
        </authorList>
    </citation>
    <scope>NUCLEOTIDE SEQUENCE [LARGE SCALE GENOMIC DNA]</scope>
</reference>
<dbReference type="AlphaFoldDB" id="A0ABC8ZN72"/>
<keyword evidence="10" id="KW-1185">Reference proteome</keyword>
<evidence type="ECO:0000256" key="7">
    <source>
        <dbReference type="SAM" id="Phobius"/>
    </source>
</evidence>
<comment type="subcellular location">
    <subcellularLocation>
        <location evidence="1">Golgi apparatus membrane</location>
        <topology evidence="1">Single-pass type II membrane protein</topology>
    </subcellularLocation>
</comment>
<gene>
    <name evidence="9" type="ORF">URODEC1_LOCUS46890</name>
</gene>
<comment type="pathway">
    <text evidence="2">Glycan metabolism.</text>
</comment>
<keyword evidence="3" id="KW-0328">Glycosyltransferase</keyword>
<feature type="domain" description="Glycosyltransferase 61 catalytic" evidence="8">
    <location>
        <begin position="292"/>
        <end position="497"/>
    </location>
</feature>
<organism evidence="9 10">
    <name type="scientific">Urochloa decumbens</name>
    <dbReference type="NCBI Taxonomy" id="240449"/>
    <lineage>
        <taxon>Eukaryota</taxon>
        <taxon>Viridiplantae</taxon>
        <taxon>Streptophyta</taxon>
        <taxon>Embryophyta</taxon>
        <taxon>Tracheophyta</taxon>
        <taxon>Spermatophyta</taxon>
        <taxon>Magnoliopsida</taxon>
        <taxon>Liliopsida</taxon>
        <taxon>Poales</taxon>
        <taxon>Poaceae</taxon>
        <taxon>PACMAD clade</taxon>
        <taxon>Panicoideae</taxon>
        <taxon>Panicodae</taxon>
        <taxon>Paniceae</taxon>
        <taxon>Melinidinae</taxon>
        <taxon>Urochloa</taxon>
    </lineage>
</organism>
<dbReference type="Pfam" id="PF04577">
    <property type="entry name" value="Glyco_transf_61"/>
    <property type="match status" value="1"/>
</dbReference>
<dbReference type="InterPro" id="IPR049625">
    <property type="entry name" value="Glyco_transf_61_cat"/>
</dbReference>
<sequence length="591" mass="62797">MAALGRGAAAGKGGGGGGDRRPVGSRVLFVAVGCFLFFLVFLLSSRPDAAVVLDARAARVRLQQGQGQGLGGRHGNLQQSAEQSSDDMAITELCEARNSPDISSGLISGAVIGGERNDGDDVERHAAAEEAERERNAAAVTPNSDKQAQTAAEDPDQDKSMPAAAATARPAVQTTPPPHGLPGDITFTTRADSAEQQLQQPLCDTSGSRADVCDLAGDVRMDANASAFIVVGAGVDGTTYRVRPYPRKGDATSMGRVTELTVRAGAAPRCTATHAEPAVVFSIGGYAGNLFHDFTDILVPLYAAAARYGGGVRLVVTDASPRWLARYGAVLRGLSSRHAPPLDLAAAAAAGEVHCFRRAVVGLRARRELMIEPERGSPDDRVVARMPEFTRFLRRALSLPRDVPTRPAAGDDVRKPRLLIVSRRGTRLLLNADAVARAAEEVGFEVVVSELSAVAAAAGDDGVARVARLVNSFDAMVGVHGADLTNMVFLPAGAAVVQIVPWGGLQWIARMDFGDPAEAMGLGYIQYEVAVHESTLKDKYPRDHEIFTNPTALHRKGFTFMRNTFLKGQDIVVDVERFRKVLLQALENLKQ</sequence>
<dbReference type="PANTHER" id="PTHR20961:SF11">
    <property type="entry name" value="OS12G0238900 PROTEIN"/>
    <property type="match status" value="1"/>
</dbReference>
<keyword evidence="5" id="KW-0325">Glycoprotein</keyword>
<keyword evidence="4" id="KW-0808">Transferase</keyword>
<evidence type="ECO:0000256" key="2">
    <source>
        <dbReference type="ARBA" id="ARBA00004881"/>
    </source>
</evidence>
<evidence type="ECO:0000259" key="8">
    <source>
        <dbReference type="Pfam" id="PF04577"/>
    </source>
</evidence>
<feature type="region of interest" description="Disordered" evidence="6">
    <location>
        <begin position="111"/>
        <end position="180"/>
    </location>
</feature>
<accession>A0ABC8ZN72</accession>
<reference evidence="9 10" key="2">
    <citation type="submission" date="2024-10" db="EMBL/GenBank/DDBJ databases">
        <authorList>
            <person name="Ryan C."/>
        </authorList>
    </citation>
    <scope>NUCLEOTIDE SEQUENCE [LARGE SCALE GENOMIC DNA]</scope>
</reference>
<name>A0ABC8ZN72_9POAL</name>
<feature type="compositionally biased region" description="Low complexity" evidence="6">
    <location>
        <begin position="162"/>
        <end position="174"/>
    </location>
</feature>
<evidence type="ECO:0000313" key="9">
    <source>
        <dbReference type="EMBL" id="CAL4964851.1"/>
    </source>
</evidence>
<evidence type="ECO:0000313" key="10">
    <source>
        <dbReference type="Proteomes" id="UP001497457"/>
    </source>
</evidence>
<keyword evidence="7" id="KW-1133">Transmembrane helix</keyword>
<evidence type="ECO:0000256" key="4">
    <source>
        <dbReference type="ARBA" id="ARBA00022679"/>
    </source>
</evidence>
<dbReference type="GO" id="GO:0000139">
    <property type="term" value="C:Golgi membrane"/>
    <property type="evidence" value="ECO:0007669"/>
    <property type="project" value="UniProtKB-SubCell"/>
</dbReference>
<evidence type="ECO:0000256" key="6">
    <source>
        <dbReference type="SAM" id="MobiDB-lite"/>
    </source>
</evidence>
<keyword evidence="7" id="KW-0812">Transmembrane</keyword>
<feature type="compositionally biased region" description="Basic and acidic residues" evidence="6">
    <location>
        <begin position="115"/>
        <end position="136"/>
    </location>
</feature>
<evidence type="ECO:0000256" key="5">
    <source>
        <dbReference type="ARBA" id="ARBA00023180"/>
    </source>
</evidence>
<protein>
    <recommendedName>
        <fullName evidence="8">Glycosyltransferase 61 catalytic domain-containing protein</fullName>
    </recommendedName>
</protein>
<dbReference type="Proteomes" id="UP001497457">
    <property type="component" value="Chromosome 19rd"/>
</dbReference>
<dbReference type="EMBL" id="OZ075129">
    <property type="protein sequence ID" value="CAL4964851.1"/>
    <property type="molecule type" value="Genomic_DNA"/>
</dbReference>
<dbReference type="InterPro" id="IPR007657">
    <property type="entry name" value="Glycosyltransferase_61"/>
</dbReference>
<evidence type="ECO:0000256" key="1">
    <source>
        <dbReference type="ARBA" id="ARBA00004323"/>
    </source>
</evidence>
<feature type="compositionally biased region" description="Polar residues" evidence="6">
    <location>
        <begin position="141"/>
        <end position="150"/>
    </location>
</feature>
<proteinExistence type="predicted"/>
<evidence type="ECO:0000256" key="3">
    <source>
        <dbReference type="ARBA" id="ARBA00022676"/>
    </source>
</evidence>